<comment type="caution">
    <text evidence="1">The sequence shown here is derived from an EMBL/GenBank/DDBJ whole genome shotgun (WGS) entry which is preliminary data.</text>
</comment>
<keyword evidence="2" id="KW-1185">Reference proteome</keyword>
<gene>
    <name evidence="1" type="ORF">QJS10_CPB19g01402</name>
</gene>
<proteinExistence type="predicted"/>
<protein>
    <submittedName>
        <fullName evidence="1">Uncharacterized protein</fullName>
    </submittedName>
</protein>
<dbReference type="EMBL" id="JAUJYO010000019">
    <property type="protein sequence ID" value="KAK1288927.1"/>
    <property type="molecule type" value="Genomic_DNA"/>
</dbReference>
<evidence type="ECO:0000313" key="1">
    <source>
        <dbReference type="EMBL" id="KAK1288927.1"/>
    </source>
</evidence>
<evidence type="ECO:0000313" key="2">
    <source>
        <dbReference type="Proteomes" id="UP001180020"/>
    </source>
</evidence>
<accession>A0AAV9CJH0</accession>
<sequence>MEGLTSKAIQLTNSSDSLSLDVNKEDEAYADCQQRAAEALCVAETGMLYATPYLYLDFSTPQRTPACAKFRSWMNDEYCESVLPRATWCCPNVPSCFAQYQEVDD</sequence>
<name>A0AAV9CJH0_ACOCL</name>
<dbReference type="AlphaFoldDB" id="A0AAV9CJH0"/>
<reference evidence="1" key="2">
    <citation type="submission" date="2023-06" db="EMBL/GenBank/DDBJ databases">
        <authorList>
            <person name="Ma L."/>
            <person name="Liu K.-W."/>
            <person name="Li Z."/>
            <person name="Hsiao Y.-Y."/>
            <person name="Qi Y."/>
            <person name="Fu T."/>
            <person name="Tang G."/>
            <person name="Zhang D."/>
            <person name="Sun W.-H."/>
            <person name="Liu D.-K."/>
            <person name="Li Y."/>
            <person name="Chen G.-Z."/>
            <person name="Liu X.-D."/>
            <person name="Liao X.-Y."/>
            <person name="Jiang Y.-T."/>
            <person name="Yu X."/>
            <person name="Hao Y."/>
            <person name="Huang J."/>
            <person name="Zhao X.-W."/>
            <person name="Ke S."/>
            <person name="Chen Y.-Y."/>
            <person name="Wu W.-L."/>
            <person name="Hsu J.-L."/>
            <person name="Lin Y.-F."/>
            <person name="Huang M.-D."/>
            <person name="Li C.-Y."/>
            <person name="Huang L."/>
            <person name="Wang Z.-W."/>
            <person name="Zhao X."/>
            <person name="Zhong W.-Y."/>
            <person name="Peng D.-H."/>
            <person name="Ahmad S."/>
            <person name="Lan S."/>
            <person name="Zhang J.-S."/>
            <person name="Tsai W.-C."/>
            <person name="Van De Peer Y."/>
            <person name="Liu Z.-J."/>
        </authorList>
    </citation>
    <scope>NUCLEOTIDE SEQUENCE</scope>
    <source>
        <strain evidence="1">CP</strain>
        <tissue evidence="1">Leaves</tissue>
    </source>
</reference>
<dbReference type="Proteomes" id="UP001180020">
    <property type="component" value="Unassembled WGS sequence"/>
</dbReference>
<reference evidence="1" key="1">
    <citation type="journal article" date="2023" name="Nat. Commun.">
        <title>Diploid and tetraploid genomes of Acorus and the evolution of monocots.</title>
        <authorList>
            <person name="Ma L."/>
            <person name="Liu K.W."/>
            <person name="Li Z."/>
            <person name="Hsiao Y.Y."/>
            <person name="Qi Y."/>
            <person name="Fu T."/>
            <person name="Tang G.D."/>
            <person name="Zhang D."/>
            <person name="Sun W.H."/>
            <person name="Liu D.K."/>
            <person name="Li Y."/>
            <person name="Chen G.Z."/>
            <person name="Liu X.D."/>
            <person name="Liao X.Y."/>
            <person name="Jiang Y.T."/>
            <person name="Yu X."/>
            <person name="Hao Y."/>
            <person name="Huang J."/>
            <person name="Zhao X.W."/>
            <person name="Ke S."/>
            <person name="Chen Y.Y."/>
            <person name="Wu W.L."/>
            <person name="Hsu J.L."/>
            <person name="Lin Y.F."/>
            <person name="Huang M.D."/>
            <person name="Li C.Y."/>
            <person name="Huang L."/>
            <person name="Wang Z.W."/>
            <person name="Zhao X."/>
            <person name="Zhong W.Y."/>
            <person name="Peng D.H."/>
            <person name="Ahmad S."/>
            <person name="Lan S."/>
            <person name="Zhang J.S."/>
            <person name="Tsai W.C."/>
            <person name="Van de Peer Y."/>
            <person name="Liu Z.J."/>
        </authorList>
    </citation>
    <scope>NUCLEOTIDE SEQUENCE</scope>
    <source>
        <strain evidence="1">CP</strain>
    </source>
</reference>
<organism evidence="1 2">
    <name type="scientific">Acorus calamus</name>
    <name type="common">Sweet flag</name>
    <dbReference type="NCBI Taxonomy" id="4465"/>
    <lineage>
        <taxon>Eukaryota</taxon>
        <taxon>Viridiplantae</taxon>
        <taxon>Streptophyta</taxon>
        <taxon>Embryophyta</taxon>
        <taxon>Tracheophyta</taxon>
        <taxon>Spermatophyta</taxon>
        <taxon>Magnoliopsida</taxon>
        <taxon>Liliopsida</taxon>
        <taxon>Acoraceae</taxon>
        <taxon>Acorus</taxon>
    </lineage>
</organism>